<dbReference type="Proteomes" id="UP001437256">
    <property type="component" value="Unassembled WGS sequence"/>
</dbReference>
<comment type="caution">
    <text evidence="3">The sequence shown here is derived from an EMBL/GenBank/DDBJ whole genome shotgun (WGS) entry which is preliminary data.</text>
</comment>
<dbReference type="EMBL" id="JBBXMP010000133">
    <property type="protein sequence ID" value="KAL0061524.1"/>
    <property type="molecule type" value="Genomic_DNA"/>
</dbReference>
<feature type="compositionally biased region" description="Pro residues" evidence="1">
    <location>
        <begin position="353"/>
        <end position="365"/>
    </location>
</feature>
<proteinExistence type="predicted"/>
<feature type="compositionally biased region" description="Low complexity" evidence="1">
    <location>
        <begin position="236"/>
        <end position="281"/>
    </location>
</feature>
<keyword evidence="2" id="KW-0812">Transmembrane</keyword>
<evidence type="ECO:0008006" key="5">
    <source>
        <dbReference type="Google" id="ProtNLM"/>
    </source>
</evidence>
<name>A0ABR2ZKP7_9AGAR</name>
<feature type="transmembrane region" description="Helical" evidence="2">
    <location>
        <begin position="177"/>
        <end position="202"/>
    </location>
</feature>
<evidence type="ECO:0000313" key="4">
    <source>
        <dbReference type="Proteomes" id="UP001437256"/>
    </source>
</evidence>
<keyword evidence="2" id="KW-0472">Membrane</keyword>
<accession>A0ABR2ZKP7</accession>
<organism evidence="3 4">
    <name type="scientific">Marasmius tenuissimus</name>
    <dbReference type="NCBI Taxonomy" id="585030"/>
    <lineage>
        <taxon>Eukaryota</taxon>
        <taxon>Fungi</taxon>
        <taxon>Dikarya</taxon>
        <taxon>Basidiomycota</taxon>
        <taxon>Agaricomycotina</taxon>
        <taxon>Agaricomycetes</taxon>
        <taxon>Agaricomycetidae</taxon>
        <taxon>Agaricales</taxon>
        <taxon>Marasmiineae</taxon>
        <taxon>Marasmiaceae</taxon>
        <taxon>Marasmius</taxon>
    </lineage>
</organism>
<evidence type="ECO:0000256" key="2">
    <source>
        <dbReference type="SAM" id="Phobius"/>
    </source>
</evidence>
<gene>
    <name evidence="3" type="ORF">AAF712_011667</name>
</gene>
<evidence type="ECO:0000313" key="3">
    <source>
        <dbReference type="EMBL" id="KAL0061524.1"/>
    </source>
</evidence>
<feature type="region of interest" description="Disordered" evidence="1">
    <location>
        <begin position="152"/>
        <end position="175"/>
    </location>
</feature>
<keyword evidence="2" id="KW-1133">Transmembrane helix</keyword>
<feature type="region of interest" description="Disordered" evidence="1">
    <location>
        <begin position="210"/>
        <end position="365"/>
    </location>
</feature>
<keyword evidence="4" id="KW-1185">Reference proteome</keyword>
<evidence type="ECO:0000256" key="1">
    <source>
        <dbReference type="SAM" id="MobiDB-lite"/>
    </source>
</evidence>
<sequence length="365" mass="39397">MASNLRTKNITYDDRDMTDLKYQGFWFNTGTWNASNVGQSGTLSSSNDPNANVTFNFPVPAVAFRYYGMLRSKGGFYGICIDCDPNQPNFQNIDAVNTTDDGKNPPVVLFSKTFDTPAQHVVILRNQHDTRNPTGNSQITIDRFELDVVDDSPVPVTPSSSSPPSPTSESGKSGPPIGAIVGGAVGGFLLAVIMIGAGLYCWHRKRRKAVNDLDSPGPTPHGAYPLMIRGHSRNDTTTSFSLSTLSPSVSSSLPSTNTSSDYSTGSSSRTRSSRRTGSTQRSSDRRTRRGRRHEVDAGPVIVEDEEDDEALPPQYDSVFRANSTRRTGPTGPGALESDLQNEGAQHPPTSSGPLPPPLVPLRPKK</sequence>
<reference evidence="3 4" key="1">
    <citation type="submission" date="2024-05" db="EMBL/GenBank/DDBJ databases">
        <title>A draft genome resource for the thread blight pathogen Marasmius tenuissimus strain MS-2.</title>
        <authorList>
            <person name="Yulfo-Soto G.E."/>
            <person name="Baruah I.K."/>
            <person name="Amoako-Attah I."/>
            <person name="Bukari Y."/>
            <person name="Meinhardt L.W."/>
            <person name="Bailey B.A."/>
            <person name="Cohen S.P."/>
        </authorList>
    </citation>
    <scope>NUCLEOTIDE SEQUENCE [LARGE SCALE GENOMIC DNA]</scope>
    <source>
        <strain evidence="3 4">MS-2</strain>
    </source>
</reference>
<dbReference type="Gene3D" id="2.60.120.260">
    <property type="entry name" value="Galactose-binding domain-like"/>
    <property type="match status" value="1"/>
</dbReference>
<protein>
    <recommendedName>
        <fullName evidence="5">Mid2 domain-containing protein</fullName>
    </recommendedName>
</protein>